<dbReference type="OrthoDB" id="3025757at2759"/>
<evidence type="ECO:0000256" key="1">
    <source>
        <dbReference type="SAM" id="MobiDB-lite"/>
    </source>
</evidence>
<dbReference type="EMBL" id="ML769388">
    <property type="protein sequence ID" value="KAE9409428.1"/>
    <property type="molecule type" value="Genomic_DNA"/>
</dbReference>
<accession>A0A6A4IJN9</accession>
<organism evidence="2 3">
    <name type="scientific">Gymnopus androsaceus JB14</name>
    <dbReference type="NCBI Taxonomy" id="1447944"/>
    <lineage>
        <taxon>Eukaryota</taxon>
        <taxon>Fungi</taxon>
        <taxon>Dikarya</taxon>
        <taxon>Basidiomycota</taxon>
        <taxon>Agaricomycotina</taxon>
        <taxon>Agaricomycetes</taxon>
        <taxon>Agaricomycetidae</taxon>
        <taxon>Agaricales</taxon>
        <taxon>Marasmiineae</taxon>
        <taxon>Omphalotaceae</taxon>
        <taxon>Gymnopus</taxon>
    </lineage>
</organism>
<feature type="compositionally biased region" description="Polar residues" evidence="1">
    <location>
        <begin position="1"/>
        <end position="11"/>
    </location>
</feature>
<gene>
    <name evidence="2" type="ORF">BT96DRAFT_932144</name>
</gene>
<evidence type="ECO:0000313" key="2">
    <source>
        <dbReference type="EMBL" id="KAE9409428.1"/>
    </source>
</evidence>
<name>A0A6A4IJN9_9AGAR</name>
<feature type="compositionally biased region" description="Low complexity" evidence="1">
    <location>
        <begin position="246"/>
        <end position="267"/>
    </location>
</feature>
<protein>
    <submittedName>
        <fullName evidence="2">Uncharacterized protein</fullName>
    </submittedName>
</protein>
<feature type="region of interest" description="Disordered" evidence="1">
    <location>
        <begin position="246"/>
        <end position="315"/>
    </location>
</feature>
<dbReference type="Proteomes" id="UP000799118">
    <property type="component" value="Unassembled WGS sequence"/>
</dbReference>
<feature type="region of interest" description="Disordered" evidence="1">
    <location>
        <begin position="1"/>
        <end position="28"/>
    </location>
</feature>
<evidence type="ECO:0000313" key="3">
    <source>
        <dbReference type="Proteomes" id="UP000799118"/>
    </source>
</evidence>
<sequence length="490" mass="53137">MQYGLSSQDPTGPNHFPNPNQPYYYPHPHVSPPAQFADQFASDAQVKLFTLILNAFTSTIDNNAALKNHQNWAHWHDAILQALADAGVIGHICDPPPPGVQLTKYNTPVYRPQLSAVLHLAELEAWKIWDRNNAWASSVLTACLHEDACGFLGPVINVNGSHHTAREMYESLRLGCQAAPNFTNCLHIQDEILATPIVNSDVYKFIQVWSSGLSQLPLNFPGATPCCEMFDAFAQKLVQVEQLNKSSNASRNDNNQSNRQQQPQGNRKTCRGYRGNGSVNGGVTNGGGNDPGGGETKQGNFASNLNNSATNTNTNQCTNYTVTDVPLAATTAPLGASNIITSQVYESFSALSSDLHPETSQSIDHIVKDRHFCSTYDPGGALDVTTVNAGKLSTCASGTCYFKSPIEGTDKFLVLELFDCLHAPDALVNLISTGALLEKNFCLYMTEGVVQVPSDLSPSAMATFTPRIPNGNLFHKHLLHIVLRSGTEPV</sequence>
<dbReference type="AlphaFoldDB" id="A0A6A4IJN9"/>
<feature type="compositionally biased region" description="Low complexity" evidence="1">
    <location>
        <begin position="13"/>
        <end position="28"/>
    </location>
</feature>
<feature type="compositionally biased region" description="Low complexity" evidence="1">
    <location>
        <begin position="304"/>
        <end position="315"/>
    </location>
</feature>
<proteinExistence type="predicted"/>
<keyword evidence="3" id="KW-1185">Reference proteome</keyword>
<reference evidence="2" key="1">
    <citation type="journal article" date="2019" name="Environ. Microbiol.">
        <title>Fungal ecological strategies reflected in gene transcription - a case study of two litter decomposers.</title>
        <authorList>
            <person name="Barbi F."/>
            <person name="Kohler A."/>
            <person name="Barry K."/>
            <person name="Baskaran P."/>
            <person name="Daum C."/>
            <person name="Fauchery L."/>
            <person name="Ihrmark K."/>
            <person name="Kuo A."/>
            <person name="LaButti K."/>
            <person name="Lipzen A."/>
            <person name="Morin E."/>
            <person name="Grigoriev I.V."/>
            <person name="Henrissat B."/>
            <person name="Lindahl B."/>
            <person name="Martin F."/>
        </authorList>
    </citation>
    <scope>NUCLEOTIDE SEQUENCE</scope>
    <source>
        <strain evidence="2">JB14</strain>
    </source>
</reference>
<feature type="compositionally biased region" description="Gly residues" evidence="1">
    <location>
        <begin position="274"/>
        <end position="296"/>
    </location>
</feature>